<dbReference type="InterPro" id="IPR001343">
    <property type="entry name" value="Hemolysn_Ca-bd"/>
</dbReference>
<dbReference type="InterPro" id="IPR011050">
    <property type="entry name" value="Pectin_lyase_fold/virulence"/>
</dbReference>
<dbReference type="InterPro" id="IPR006626">
    <property type="entry name" value="PbH1"/>
</dbReference>
<dbReference type="RefSeq" id="WP_263713325.1">
    <property type="nucleotide sequence ID" value="NZ_JAOWKX010000008.1"/>
</dbReference>
<keyword evidence="5" id="KW-1185">Reference proteome</keyword>
<dbReference type="PRINTS" id="PR00313">
    <property type="entry name" value="CABNDNGRPT"/>
</dbReference>
<dbReference type="SUPFAM" id="SSF51120">
    <property type="entry name" value="beta-Roll"/>
    <property type="match status" value="2"/>
</dbReference>
<dbReference type="Pfam" id="PF00353">
    <property type="entry name" value="HemolysinCabind"/>
    <property type="match status" value="6"/>
</dbReference>
<comment type="subcellular location">
    <subcellularLocation>
        <location evidence="1">Secreted</location>
    </subcellularLocation>
</comment>
<dbReference type="SUPFAM" id="SSF50965">
    <property type="entry name" value="Galactose oxidase, central domain"/>
    <property type="match status" value="1"/>
</dbReference>
<dbReference type="EMBL" id="JAOWKX010000008">
    <property type="protein sequence ID" value="MCV2886035.1"/>
    <property type="molecule type" value="Genomic_DNA"/>
</dbReference>
<dbReference type="SMART" id="SM00710">
    <property type="entry name" value="PbH1"/>
    <property type="match status" value="4"/>
</dbReference>
<dbReference type="Gene3D" id="2.160.20.10">
    <property type="entry name" value="Single-stranded right-handed beta-helix, Pectin lyase-like"/>
    <property type="match status" value="1"/>
</dbReference>
<dbReference type="Proteomes" id="UP001652504">
    <property type="component" value="Unassembled WGS sequence"/>
</dbReference>
<dbReference type="Gene3D" id="2.150.10.10">
    <property type="entry name" value="Serralysin-like metalloprotease, C-terminal"/>
    <property type="match status" value="3"/>
</dbReference>
<reference evidence="4 5" key="1">
    <citation type="submission" date="2022-10" db="EMBL/GenBank/DDBJ databases">
        <title>Aestuariibacter sp. AA17 isolated from Montipora capitata coral fragment.</title>
        <authorList>
            <person name="Emsley S.A."/>
            <person name="Pfannmuller K.M."/>
            <person name="Loughran R.M."/>
            <person name="Shlafstein M."/>
            <person name="Papke E."/>
            <person name="Saw J.H."/>
            <person name="Ushijima B."/>
            <person name="Videau P."/>
        </authorList>
    </citation>
    <scope>NUCLEOTIDE SEQUENCE [LARGE SCALE GENOMIC DNA]</scope>
    <source>
        <strain evidence="4 5">AA17</strain>
    </source>
</reference>
<name>A0ABT3ABI7_9ALTE</name>
<sequence>MKFLVAAAVALSEISQGGWHAVEGTNNFSDVAISKEMHDQIVAETNSKSFWGGSGSPGVLTSWNSAAFDRESNTMYFYGGGHFDYGGNEVYALNLDTLTWARISEPSPLLVPEAHSATPSKNVYVPLEGPLPTHTYDGFVWNPITKSFWTASRHGFTSDPALTSHSQRSKGVWEFTPSTQKWTHHDSEQYFWYPMSEYIPSREQMLFVDFYDNKYHRAFFYNADGSSINLGKIEGLEATGVSTMFSNPVTGELYSSHTEGIYKLHVTDDAVTAEFLTAYPSIEEAHYASDYRQASINYRNIDGKFYIWNGGAQIITWDPVSNEFEVIWDESDNTPLSGKTGNGRIFEKFTYLPELDLFFGLAHSGSSLNEGGLWAWKPRTNTPNINSVRVSDLKVDITTQTSASLFLPILGGDKNFNAAAQMHYRKSGSTEWKKGVDLMRVRPDITRNTKNSTGVSESGFAGMLTGLDISSDYEVKVTLTDPDGVSGEATHIVQARTQALPTHLTSNVVRVSDATQLKLALSAATPGTTIELAPGLYSGQFELNNSGAEGLPISITGLVPHAAIIDGQNKAHTLKISGSHIRVTNLTFTNVASAIKVTNNSEDVAIYKNVAKDVVSAVHAKGGHKHLYIADNDFEGRVEFGNLSSETWNYEGIVVTGQGIEIANNAVSGFGDAIGLHWDTNLSNKGINIHHNLIKWTGDDGIEFDFSLRNVAAHHNIVANSANALSFQPVWGGPVYAFRNIMINQARGPIKIKPEKDHPNGMYIVHNTIIKDDAGRYEDDGQAWGNTSGHIKQLYVLNNLFVSAPSSTAYTLKNGSNHMMTEMDYNGWTANGRFAFNLTAEKYGVSADNFDEWKRSSLGNNDILMSSDNLFANYEVNLASTTFADYRETEGLDLSLSMTSDAVDAGKTINGLNDNFNGNKPDLGALEVGESMFKVGPRVETLNATTPIAIDDFVSTEVNSTVEINPLENDFRPNNNVISLAQVIPSENVAVSINADNVVTIMPSQNFIGITNVEYEIVDIEGHNSIGKITLEVTPPNVAPIANKDTISATEGQSQVIPFVDLLENDTDAENHFITVIAVTQAAQGQVELLDGAIVYTPRDGFVGRDSFDYTISDVKGATASAKVEISVIADGALVGTSNRDTFDITDSQTGLSIYGRSGHDIIYGSQFDDIISGGSHEDNMKGYGGNDIFLYEGDNNDNDWIDGGEGYDKILGNDQDNYIGLYSVTNVEEIDGGLGYDIIIGARYAQLFDFTNVLVKNIEMIDGGAHDDTIFGSQGNDNLKGSSGNDYLDGNGGVDTAWYEGNAADYNISTNNGMTTVTAKVTNEGEDVLFNIEFLQFADTKVTVGEPEPEVVEGTKYRDTFDVSTSENAYVIYGLAGPDIITGSAKDDVIVGGAHEDHMNGGAGNDTFKYVGDNDKNDWIDGGEGFDTIEGNEQNNLIALYSVKNVEKIDGGLGYDVIMGARYQQVFDFRNVDVINVELIDGGSHDDIIFGSKGNDVLKGSNGNDQLDGHDGTDIAVFDMNAADYEITVSGSQVTVKALNSYEGTDTLTNVEVLRFADGDVQL</sequence>
<evidence type="ECO:0000313" key="5">
    <source>
        <dbReference type="Proteomes" id="UP001652504"/>
    </source>
</evidence>
<keyword evidence="3" id="KW-0106">Calcium</keyword>
<dbReference type="PANTHER" id="PTHR38340:SF1">
    <property type="entry name" value="S-LAYER PROTEIN"/>
    <property type="match status" value="1"/>
</dbReference>
<dbReference type="Gene3D" id="2.60.40.3440">
    <property type="match status" value="1"/>
</dbReference>
<evidence type="ECO:0000313" key="4">
    <source>
        <dbReference type="EMBL" id="MCV2886035.1"/>
    </source>
</evidence>
<dbReference type="InterPro" id="IPR012334">
    <property type="entry name" value="Pectin_lyas_fold"/>
</dbReference>
<accession>A0ABT3ABI7</accession>
<dbReference type="PANTHER" id="PTHR38340">
    <property type="entry name" value="S-LAYER PROTEIN"/>
    <property type="match status" value="1"/>
</dbReference>
<dbReference type="InterPro" id="IPR050557">
    <property type="entry name" value="RTX_toxin/Mannuronan_C5-epim"/>
</dbReference>
<dbReference type="InterPro" id="IPR011043">
    <property type="entry name" value="Gal_Oxase/kelch_b-propeller"/>
</dbReference>
<organism evidence="4 5">
    <name type="scientific">Fluctibacter corallii</name>
    <dbReference type="NCBI Taxonomy" id="2984329"/>
    <lineage>
        <taxon>Bacteria</taxon>
        <taxon>Pseudomonadati</taxon>
        <taxon>Pseudomonadota</taxon>
        <taxon>Gammaproteobacteria</taxon>
        <taxon>Alteromonadales</taxon>
        <taxon>Alteromonadaceae</taxon>
        <taxon>Fluctibacter</taxon>
    </lineage>
</organism>
<dbReference type="Pfam" id="PF17963">
    <property type="entry name" value="Big_9"/>
    <property type="match status" value="2"/>
</dbReference>
<evidence type="ECO:0000256" key="1">
    <source>
        <dbReference type="ARBA" id="ARBA00004613"/>
    </source>
</evidence>
<keyword evidence="2" id="KW-0964">Secreted</keyword>
<dbReference type="InterPro" id="IPR011049">
    <property type="entry name" value="Serralysin-like_metalloprot_C"/>
</dbReference>
<evidence type="ECO:0000256" key="3">
    <source>
        <dbReference type="ARBA" id="ARBA00022837"/>
    </source>
</evidence>
<proteinExistence type="predicted"/>
<evidence type="ECO:0000256" key="2">
    <source>
        <dbReference type="ARBA" id="ARBA00022525"/>
    </source>
</evidence>
<comment type="caution">
    <text evidence="4">The sequence shown here is derived from an EMBL/GenBank/DDBJ whole genome shotgun (WGS) entry which is preliminary data.</text>
</comment>
<gene>
    <name evidence="4" type="ORF">OE749_15180</name>
</gene>
<protein>
    <submittedName>
        <fullName evidence="4">Ig-like domain-containing protein</fullName>
    </submittedName>
</protein>
<dbReference type="SUPFAM" id="SSF51126">
    <property type="entry name" value="Pectin lyase-like"/>
    <property type="match status" value="1"/>
</dbReference>